<gene>
    <name evidence="1" type="ORF">GCM10022246_24910</name>
</gene>
<evidence type="ECO:0000313" key="1">
    <source>
        <dbReference type="EMBL" id="GAA3971459.1"/>
    </source>
</evidence>
<comment type="caution">
    <text evidence="1">The sequence shown here is derived from an EMBL/GenBank/DDBJ whole genome shotgun (WGS) entry which is preliminary data.</text>
</comment>
<evidence type="ECO:0008006" key="3">
    <source>
        <dbReference type="Google" id="ProtNLM"/>
    </source>
</evidence>
<dbReference type="Proteomes" id="UP001501081">
    <property type="component" value="Unassembled WGS sequence"/>
</dbReference>
<organism evidence="1 2">
    <name type="scientific">Pedobacter ginsengiterrae</name>
    <dbReference type="NCBI Taxonomy" id="871696"/>
    <lineage>
        <taxon>Bacteria</taxon>
        <taxon>Pseudomonadati</taxon>
        <taxon>Bacteroidota</taxon>
        <taxon>Sphingobacteriia</taxon>
        <taxon>Sphingobacteriales</taxon>
        <taxon>Sphingobacteriaceae</taxon>
        <taxon>Pedobacter</taxon>
    </lineage>
</organism>
<evidence type="ECO:0000313" key="2">
    <source>
        <dbReference type="Proteomes" id="UP001501081"/>
    </source>
</evidence>
<protein>
    <recommendedName>
        <fullName evidence="3">Apea-like HEPN domain-containing protein</fullName>
    </recommendedName>
</protein>
<reference evidence="2" key="1">
    <citation type="journal article" date="2019" name="Int. J. Syst. Evol. Microbiol.">
        <title>The Global Catalogue of Microorganisms (GCM) 10K type strain sequencing project: providing services to taxonomists for standard genome sequencing and annotation.</title>
        <authorList>
            <consortium name="The Broad Institute Genomics Platform"/>
            <consortium name="The Broad Institute Genome Sequencing Center for Infectious Disease"/>
            <person name="Wu L."/>
            <person name="Ma J."/>
        </authorList>
    </citation>
    <scope>NUCLEOTIDE SEQUENCE [LARGE SCALE GENOMIC DNA]</scope>
    <source>
        <strain evidence="2">JCM 17338</strain>
    </source>
</reference>
<name>A0ABP7PV54_9SPHI</name>
<dbReference type="EMBL" id="BAABAK010000011">
    <property type="protein sequence ID" value="GAA3971459.1"/>
    <property type="molecule type" value="Genomic_DNA"/>
</dbReference>
<keyword evidence="2" id="KW-1185">Reference proteome</keyword>
<sequence length="342" mass="39897">MKNFTSPKGIFSLRIPVEWQYINVAAGMKEESPYSFQHYQESKSAFQVSCYPKPAKWDNKIPDQKANTDHLRFEQTRMDDEEFHVHLWFANVEDHYFIVKFIYDAHRAQSLEVAAELTQVTLALSTLQFLTGSTRTAAMELDVYEKFIASLAASFDLRNRAFEKMALIELVIILANQIDAYLRMAIVLHKQLADQTERIEVCLLRQEKGDQPVFEKQIYSMAADLEIISDELRDSLFSLYSERNKVVHRYIISDFKTRDLIQIVYDYDQICEKVRLRLKYFEDLQLAQKVGIYAHKNPGGMPDALAMDILFAQVNDKHLDKELFRKISPKKTGRNEKRSSKN</sequence>
<dbReference type="RefSeq" id="WP_344767494.1">
    <property type="nucleotide sequence ID" value="NZ_BAABAK010000011.1"/>
</dbReference>
<proteinExistence type="predicted"/>
<accession>A0ABP7PV54</accession>